<dbReference type="InterPro" id="IPR030392">
    <property type="entry name" value="S74_ICA"/>
</dbReference>
<dbReference type="RefSeq" id="WP_106599158.1">
    <property type="nucleotide sequence ID" value="NZ_PYAS01000020.1"/>
</dbReference>
<dbReference type="Proteomes" id="UP000241964">
    <property type="component" value="Unassembled WGS sequence"/>
</dbReference>
<feature type="coiled-coil region" evidence="1">
    <location>
        <begin position="467"/>
        <end position="504"/>
    </location>
</feature>
<dbReference type="Pfam" id="PF13884">
    <property type="entry name" value="Peptidase_S74"/>
    <property type="match status" value="1"/>
</dbReference>
<reference evidence="3 4" key="1">
    <citation type="submission" date="2018-03" db="EMBL/GenBank/DDBJ databases">
        <title>Genomic Encyclopedia of Archaeal and Bacterial Type Strains, Phase II (KMG-II): from individual species to whole genera.</title>
        <authorList>
            <person name="Goeker M."/>
        </authorList>
    </citation>
    <scope>NUCLEOTIDE SEQUENCE [LARGE SCALE GENOMIC DNA]</scope>
    <source>
        <strain evidence="3 4">DSM 29057</strain>
    </source>
</reference>
<sequence>MKVKQLLTRTTGALGVTAGLLFVGSPLMAQVKIGDNPNTINPSSILELESATKGLLLPRVALTSTSVAAPVTNAVAGMHVYNTNENDEVQPGEYFYDGSTWVRLNSNDTYNYIEGNGAPTGSCPAKTIYTDSDEDSGTFGQQWTCINGAWVVYKSPTKTAFFAGFTQNDAGGAKRGVISRYGHIVSMRETPAGQGKSTIAPGGIIQLLRGPGIDAGYGAAIDLSDAPGNPLKYRIAIRPTVQGGNGGLVFHTAASAAAGPVARMMLTPSGKLGIGVNFVAADNIVHVNGSLQGSEADVDAAGLAQGTSALSGYRFYQEGVRVVNGVNTQINRAQIIVQSGDTPNLVLTKRVMPAASEPFVVFRVNGTEEGRIFRDANGDVRFPAATSDRRLKENIKSTHYSIDDLMKIGVVEYNYITNPKKETTIGFIAQDLYKVFPEAVTVGGDDAKANPWRVDATKITPLLVKAVQDQQKEIAALKAQLSEMNALKAEVASIKAMLGNAAQEKSEATISK</sequence>
<evidence type="ECO:0000259" key="2">
    <source>
        <dbReference type="PROSITE" id="PS51688"/>
    </source>
</evidence>
<feature type="domain" description="Peptidase S74" evidence="2">
    <location>
        <begin position="387"/>
        <end position="481"/>
    </location>
</feature>
<organism evidence="3 4">
    <name type="scientific">Dyadobacter jiangsuensis</name>
    <dbReference type="NCBI Taxonomy" id="1591085"/>
    <lineage>
        <taxon>Bacteria</taxon>
        <taxon>Pseudomonadati</taxon>
        <taxon>Bacteroidota</taxon>
        <taxon>Cytophagia</taxon>
        <taxon>Cytophagales</taxon>
        <taxon>Spirosomataceae</taxon>
        <taxon>Dyadobacter</taxon>
    </lineage>
</organism>
<protein>
    <submittedName>
        <fullName evidence="3">Endosialidase-like protein</fullName>
    </submittedName>
</protein>
<keyword evidence="4" id="KW-1185">Reference proteome</keyword>
<gene>
    <name evidence="3" type="ORF">CLV60_12045</name>
</gene>
<accession>A0A2P8FLA8</accession>
<dbReference type="EMBL" id="PYAS01000020">
    <property type="protein sequence ID" value="PSL22501.1"/>
    <property type="molecule type" value="Genomic_DNA"/>
</dbReference>
<name>A0A2P8FLA8_9BACT</name>
<evidence type="ECO:0000313" key="3">
    <source>
        <dbReference type="EMBL" id="PSL22501.1"/>
    </source>
</evidence>
<proteinExistence type="predicted"/>
<keyword evidence="1" id="KW-0175">Coiled coil</keyword>
<dbReference type="AlphaFoldDB" id="A0A2P8FLA8"/>
<comment type="caution">
    <text evidence="3">The sequence shown here is derived from an EMBL/GenBank/DDBJ whole genome shotgun (WGS) entry which is preliminary data.</text>
</comment>
<evidence type="ECO:0000256" key="1">
    <source>
        <dbReference type="SAM" id="Coils"/>
    </source>
</evidence>
<dbReference type="OrthoDB" id="910903at2"/>
<evidence type="ECO:0000313" key="4">
    <source>
        <dbReference type="Proteomes" id="UP000241964"/>
    </source>
</evidence>
<dbReference type="PROSITE" id="PS51688">
    <property type="entry name" value="ICA"/>
    <property type="match status" value="1"/>
</dbReference>